<evidence type="ECO:0000256" key="13">
    <source>
        <dbReference type="ARBA" id="ARBA00064828"/>
    </source>
</evidence>
<dbReference type="Gene3D" id="1.20.1160.20">
    <property type="match status" value="1"/>
</dbReference>
<dbReference type="Gene3D" id="2.30.42.10">
    <property type="match status" value="3"/>
</dbReference>
<dbReference type="GO" id="GO:0032426">
    <property type="term" value="C:stereocilium tip"/>
    <property type="evidence" value="ECO:0007669"/>
    <property type="project" value="TreeGrafter"/>
</dbReference>
<evidence type="ECO:0000259" key="17">
    <source>
        <dbReference type="PROSITE" id="PS50106"/>
    </source>
</evidence>
<reference evidence="18 19" key="1">
    <citation type="submission" date="2018-11" db="EMBL/GenBank/DDBJ databases">
        <title>Haplotype-resolved cattle genomes.</title>
        <authorList>
            <person name="Low W.Y."/>
            <person name="Tearle R."/>
            <person name="Bickhart D.M."/>
            <person name="Rosen B.D."/>
            <person name="Koren S."/>
            <person name="Rhie A."/>
            <person name="Hiendleder S."/>
            <person name="Phillippy A.M."/>
            <person name="Smith T.P.L."/>
            <person name="Williams J.L."/>
        </authorList>
    </citation>
    <scope>NUCLEOTIDE SEQUENCE [LARGE SCALE GENOMIC DNA]</scope>
</reference>
<proteinExistence type="predicted"/>
<dbReference type="PANTHER" id="PTHR23116:SF36">
    <property type="entry name" value="HARMONIN"/>
    <property type="match status" value="1"/>
</dbReference>
<evidence type="ECO:0000256" key="5">
    <source>
        <dbReference type="ARBA" id="ARBA00022553"/>
    </source>
</evidence>
<dbReference type="CDD" id="cd06738">
    <property type="entry name" value="PDZ2_harmonin"/>
    <property type="match status" value="1"/>
</dbReference>
<name>A0A4W2HL67_BOBOX</name>
<dbReference type="Pfam" id="PF00595">
    <property type="entry name" value="PDZ"/>
    <property type="match status" value="2"/>
</dbReference>
<evidence type="ECO:0000313" key="19">
    <source>
        <dbReference type="Proteomes" id="UP000429181"/>
    </source>
</evidence>
<dbReference type="GO" id="GO:0005929">
    <property type="term" value="C:cilium"/>
    <property type="evidence" value="ECO:0007669"/>
    <property type="project" value="TreeGrafter"/>
</dbReference>
<keyword evidence="8" id="KW-0221">Differentiation</keyword>
<dbReference type="InterPro" id="IPR001478">
    <property type="entry name" value="PDZ"/>
</dbReference>
<dbReference type="GO" id="GO:0002093">
    <property type="term" value="P:auditory receptor cell morphogenesis"/>
    <property type="evidence" value="ECO:0007669"/>
    <property type="project" value="TreeGrafter"/>
</dbReference>
<dbReference type="GO" id="GO:0046549">
    <property type="term" value="P:retinal cone cell development"/>
    <property type="evidence" value="ECO:0007669"/>
    <property type="project" value="TreeGrafter"/>
</dbReference>
<dbReference type="PANTHER" id="PTHR23116">
    <property type="entry name" value="PDZ DOMAIN CONTAINING WHIRLIN AND HARMONIN-RELATED"/>
    <property type="match status" value="1"/>
</dbReference>
<dbReference type="AlphaFoldDB" id="A0A4W2HL67"/>
<dbReference type="FunFam" id="2.30.42.10:FF:000071">
    <property type="entry name" value="harmonin isoform X1"/>
    <property type="match status" value="1"/>
</dbReference>
<keyword evidence="5" id="KW-0597">Phosphoprotein</keyword>
<feature type="region of interest" description="Disordered" evidence="16">
    <location>
        <begin position="404"/>
        <end position="437"/>
    </location>
</feature>
<evidence type="ECO:0000256" key="3">
    <source>
        <dbReference type="ARBA" id="ARBA00004514"/>
    </source>
</evidence>
<evidence type="ECO:0000256" key="10">
    <source>
        <dbReference type="ARBA" id="ARBA00023212"/>
    </source>
</evidence>
<dbReference type="FunFam" id="1.20.1160.20:FF:000001">
    <property type="entry name" value="harmonin isoform X1"/>
    <property type="match status" value="1"/>
</dbReference>
<keyword evidence="6" id="KW-0677">Repeat</keyword>
<dbReference type="GO" id="GO:0050885">
    <property type="term" value="P:neuromuscular process controlling balance"/>
    <property type="evidence" value="ECO:0007669"/>
    <property type="project" value="UniProtKB-ARBA"/>
</dbReference>
<dbReference type="GO" id="GO:0007605">
    <property type="term" value="P:sensory perception of sound"/>
    <property type="evidence" value="ECO:0007669"/>
    <property type="project" value="UniProtKB-KW"/>
</dbReference>
<dbReference type="Ensembl" id="ENSBIXT00005003575.1">
    <property type="protein sequence ID" value="ENSBIXP00005031812.1"/>
    <property type="gene ID" value="ENSBIXG00005012316.1"/>
</dbReference>
<evidence type="ECO:0000256" key="6">
    <source>
        <dbReference type="ARBA" id="ARBA00022737"/>
    </source>
</evidence>
<evidence type="ECO:0000256" key="7">
    <source>
        <dbReference type="ARBA" id="ARBA00022740"/>
    </source>
</evidence>
<dbReference type="CDD" id="cd07353">
    <property type="entry name" value="harmonin_N"/>
    <property type="match status" value="1"/>
</dbReference>
<dbReference type="GO" id="GO:0002142">
    <property type="term" value="C:stereocilia ankle link complex"/>
    <property type="evidence" value="ECO:0007669"/>
    <property type="project" value="TreeGrafter"/>
</dbReference>
<dbReference type="Pfam" id="PF21219">
    <property type="entry name" value="USH1C_N"/>
    <property type="match status" value="1"/>
</dbReference>
<protein>
    <recommendedName>
        <fullName evidence="14">Harmonin</fullName>
    </recommendedName>
</protein>
<dbReference type="InterPro" id="IPR051844">
    <property type="entry name" value="USH2_Complex_Protein"/>
</dbReference>
<evidence type="ECO:0000256" key="2">
    <source>
        <dbReference type="ARBA" id="ARBA00004245"/>
    </source>
</evidence>
<dbReference type="SUPFAM" id="SSF50156">
    <property type="entry name" value="PDZ domain-like"/>
    <property type="match status" value="2"/>
</dbReference>
<dbReference type="InterPro" id="IPR036034">
    <property type="entry name" value="PDZ_sf"/>
</dbReference>
<feature type="coiled-coil region" evidence="15">
    <location>
        <begin position="334"/>
        <end position="388"/>
    </location>
</feature>
<evidence type="ECO:0000256" key="9">
    <source>
        <dbReference type="ARBA" id="ARBA00023054"/>
    </source>
</evidence>
<dbReference type="GO" id="GO:0005902">
    <property type="term" value="C:microvillus"/>
    <property type="evidence" value="ECO:0007669"/>
    <property type="project" value="UniProtKB-SubCell"/>
</dbReference>
<keyword evidence="10" id="KW-0206">Cytoskeleton</keyword>
<comment type="function">
    <text evidence="12">Anchoring/scaffolding protein that is a part of the functional network formed by USH1C, USH1G, CDH23 and MYO7A that mediates mechanotransduction in cochlear hair cells. Required for normal development and maintenance of cochlear hair cell bundles. As part of the intermicrovillar adhesion complex/IMAC plays a role in brush border differentiation, controlling microvilli organization and length. Probably plays a central regulatory role in the assembly of the complex, recruiting CDHR2, CDHR5 and MYO7B to the microvilli tips.</text>
</comment>
<evidence type="ECO:0000256" key="14">
    <source>
        <dbReference type="ARBA" id="ARBA00073777"/>
    </source>
</evidence>
<keyword evidence="9 15" id="KW-0175">Coiled coil</keyword>
<reference evidence="18" key="2">
    <citation type="submission" date="2025-08" db="UniProtKB">
        <authorList>
            <consortium name="Ensembl"/>
        </authorList>
    </citation>
    <scope>IDENTIFICATION</scope>
</reference>
<sequence>MCYLSEWPKSFLKAVIRHYSHHQVDFLIENDAEKDYLYDVLRMYHQTMDVAVLVGDLKLVINEPSRLPLFDAIRPLIPLKHQVEYDQLTPRRSRKLKEVRLDRLHPEGLGLSVRGGLEFGCGLFISHLIKDGQADSVGLQVGDEIVRINGYSISSCTHEEVINLIRTKKTVSIKVRHIGLIPVKSSPDEPLKWQYVDQFVSESGGGRSSLGSPGSQENKEKKVFISLVGSRGLGCSISSGPIQKPGIFISHVKPGSLSAEVGLETGDQIVEVNGIDFSNLDHKEAVNVLKSSRSLTISIVAGAGRELFMTDRERLAEVRQRELQRQELLMQKRLAMESNKILQEQQEMERQRKKEIAQKAAEENERYRKEMEQIVEEEEKFRKQWEEDWGSKEQLRSPKTITAEVHPIPLRKPKYDLGVDPEFDPADDLDGGTDKRGEQDFRKYEEGFDPYSMFTPEQIMGKDVRLLRIKKVWGTQRLGEDHASLSLPPPVLVPCFSYSQSDSWVTSQIPTLLRPHGDTPSSGGTTCPGPTWCPRPIFLLTALPPVASPALSVAPRGSWVPRCPQSVVCLAPKACFPLIRREL</sequence>
<dbReference type="FunFam" id="2.30.42.10:FF:000062">
    <property type="entry name" value="harmonin isoform X1"/>
    <property type="match status" value="1"/>
</dbReference>
<evidence type="ECO:0000256" key="15">
    <source>
        <dbReference type="SAM" id="Coils"/>
    </source>
</evidence>
<keyword evidence="4" id="KW-0963">Cytoplasm</keyword>
<dbReference type="GO" id="GO:0005903">
    <property type="term" value="C:brush border"/>
    <property type="evidence" value="ECO:0007669"/>
    <property type="project" value="UniProtKB-ARBA"/>
</dbReference>
<feature type="domain" description="PDZ" evidence="17">
    <location>
        <begin position="222"/>
        <end position="292"/>
    </location>
</feature>
<dbReference type="GO" id="GO:0005829">
    <property type="term" value="C:cytosol"/>
    <property type="evidence" value="ECO:0007669"/>
    <property type="project" value="UniProtKB-SubCell"/>
</dbReference>
<keyword evidence="7" id="KW-1009">Hearing</keyword>
<evidence type="ECO:0000256" key="12">
    <source>
        <dbReference type="ARBA" id="ARBA00056915"/>
    </source>
</evidence>
<dbReference type="Proteomes" id="UP000429181">
    <property type="component" value="Chromosome 15"/>
</dbReference>
<dbReference type="PROSITE" id="PS50106">
    <property type="entry name" value="PDZ"/>
    <property type="match status" value="2"/>
</dbReference>
<dbReference type="InterPro" id="IPR030237">
    <property type="entry name" value="Harmonin_N"/>
</dbReference>
<accession>A0A4W2HL67</accession>
<dbReference type="GO" id="GO:0060122">
    <property type="term" value="P:inner ear receptor cell stereocilium organization"/>
    <property type="evidence" value="ECO:0007669"/>
    <property type="project" value="TreeGrafter"/>
</dbReference>
<evidence type="ECO:0000313" key="18">
    <source>
        <dbReference type="Ensembl" id="ENSBIXP00005031812.1"/>
    </source>
</evidence>
<comment type="subunit">
    <text evidence="13">Part of the IMAC/intermicrovillar adhesion complex/intermicrovillar tip-link complex composed of ANKS4B, MYO7B, USH1C, CDHR2 and CDHR5. Part of a complex composed of USH1C, USH1G and MYO7A. Interacts with F-actin. Interacts with USH2A. Interacts with SLC4A7. Interacts (via PDZ1 domain) with the C-terminus of USHBP1. Interacts (via N-terminus and PDZ 2 domain) with CDH23. Interacts with USH1G. Interacts with MYO7B. Interacts with CDHR2 and CDHR5; may mediate their interaction with MYO7B at the microvilli tip. Interacts (via PDZ 1 domain) with ANKS4B. Interacts (via PDZ 1 domain) with DOCK4.</text>
</comment>
<feature type="compositionally biased region" description="Acidic residues" evidence="16">
    <location>
        <begin position="419"/>
        <end position="431"/>
    </location>
</feature>
<dbReference type="GO" id="GO:1904106">
    <property type="term" value="P:protein localization to microvillus"/>
    <property type="evidence" value="ECO:0007669"/>
    <property type="project" value="UniProtKB-ARBA"/>
</dbReference>
<comment type="subcellular location">
    <subcellularLocation>
        <location evidence="1">Cell projection</location>
        <location evidence="1">Microvillus</location>
    </subcellularLocation>
    <subcellularLocation>
        <location evidence="2">Cytoplasm</location>
        <location evidence="2">Cytoskeleton</location>
    </subcellularLocation>
    <subcellularLocation>
        <location evidence="3">Cytoplasm</location>
        <location evidence="3">Cytosol</location>
    </subcellularLocation>
</comment>
<dbReference type="CDD" id="cd06737">
    <property type="entry name" value="PDZ1_harmonin"/>
    <property type="match status" value="1"/>
</dbReference>
<dbReference type="GeneTree" id="ENSGT00950000183002"/>
<gene>
    <name evidence="18" type="primary">USH1C</name>
</gene>
<keyword evidence="11" id="KW-0966">Cell projection</keyword>
<dbReference type="GO" id="GO:0005886">
    <property type="term" value="C:plasma membrane"/>
    <property type="evidence" value="ECO:0007669"/>
    <property type="project" value="TreeGrafter"/>
</dbReference>
<evidence type="ECO:0000256" key="16">
    <source>
        <dbReference type="SAM" id="MobiDB-lite"/>
    </source>
</evidence>
<evidence type="ECO:0000256" key="8">
    <source>
        <dbReference type="ARBA" id="ARBA00022782"/>
    </source>
</evidence>
<evidence type="ECO:0000256" key="4">
    <source>
        <dbReference type="ARBA" id="ARBA00022490"/>
    </source>
</evidence>
<dbReference type="GO" id="GO:0005856">
    <property type="term" value="C:cytoskeleton"/>
    <property type="evidence" value="ECO:0007669"/>
    <property type="project" value="UniProtKB-SubCell"/>
</dbReference>
<evidence type="ECO:0000256" key="1">
    <source>
        <dbReference type="ARBA" id="ARBA00004105"/>
    </source>
</evidence>
<dbReference type="SMART" id="SM00228">
    <property type="entry name" value="PDZ"/>
    <property type="match status" value="2"/>
</dbReference>
<organism evidence="18 19">
    <name type="scientific">Bos indicus x Bos taurus</name>
    <name type="common">Hybrid cattle</name>
    <dbReference type="NCBI Taxonomy" id="30522"/>
    <lineage>
        <taxon>Eukaryota</taxon>
        <taxon>Metazoa</taxon>
        <taxon>Chordata</taxon>
        <taxon>Craniata</taxon>
        <taxon>Vertebrata</taxon>
        <taxon>Euteleostomi</taxon>
        <taxon>Mammalia</taxon>
        <taxon>Eutheria</taxon>
        <taxon>Laurasiatheria</taxon>
        <taxon>Artiodactyla</taxon>
        <taxon>Ruminantia</taxon>
        <taxon>Pecora</taxon>
        <taxon>Bovidae</taxon>
        <taxon>Bovinae</taxon>
        <taxon>Bos</taxon>
    </lineage>
</organism>
<feature type="domain" description="PDZ" evidence="17">
    <location>
        <begin position="98"/>
        <end position="166"/>
    </location>
</feature>
<dbReference type="GO" id="GO:1904970">
    <property type="term" value="P:brush border assembly"/>
    <property type="evidence" value="ECO:0007669"/>
    <property type="project" value="UniProtKB-ARBA"/>
</dbReference>
<evidence type="ECO:0000256" key="11">
    <source>
        <dbReference type="ARBA" id="ARBA00023273"/>
    </source>
</evidence>
<dbReference type="GO" id="GO:0001917">
    <property type="term" value="C:photoreceptor inner segment"/>
    <property type="evidence" value="ECO:0007669"/>
    <property type="project" value="TreeGrafter"/>
</dbReference>